<protein>
    <submittedName>
        <fullName evidence="3">Uncharacterized protein</fullName>
    </submittedName>
</protein>
<name>A0A645B8Z2_9ZZZZ</name>
<feature type="region of interest" description="Disordered" evidence="1">
    <location>
        <begin position="242"/>
        <end position="277"/>
    </location>
</feature>
<dbReference type="AlphaFoldDB" id="A0A645B8Z2"/>
<accession>A0A645B8Z2</accession>
<sequence>MLGTPVDRRFDAGLGQVLLSLIDHLTQLSFALRRGLGDHPDDLVVDLRLQGGERQVFQFPLDRVHAQPVGQRSEDLQGIPGDALLLVGAQITEGAHVVQPVGQFDDEHPHIARGRDHEFADGLRLGRLAVGELVELGDAVDQAGDLVAEIRAQLVEGVAGVLHRVVQQGGAQRRLGHAEFGEDRGHRQRMGDVGLTALAGLAAMVVLGGVVGPLQLLEIGLGVIGLHHREQRIQHRRLGWTIGRPEPRQPLPHSQSGLFGATGDALQGGRAGGAGGSLAAAVGPVDAAFRHRSPSR</sequence>
<evidence type="ECO:0000256" key="2">
    <source>
        <dbReference type="SAM" id="Phobius"/>
    </source>
</evidence>
<reference evidence="3" key="1">
    <citation type="submission" date="2019-08" db="EMBL/GenBank/DDBJ databases">
        <authorList>
            <person name="Kucharzyk K."/>
            <person name="Murdoch R.W."/>
            <person name="Higgins S."/>
            <person name="Loffler F."/>
        </authorList>
    </citation>
    <scope>NUCLEOTIDE SEQUENCE</scope>
</reference>
<keyword evidence="2" id="KW-0812">Transmembrane</keyword>
<proteinExistence type="predicted"/>
<evidence type="ECO:0000256" key="1">
    <source>
        <dbReference type="SAM" id="MobiDB-lite"/>
    </source>
</evidence>
<keyword evidence="2" id="KW-1133">Transmembrane helix</keyword>
<organism evidence="3">
    <name type="scientific">bioreactor metagenome</name>
    <dbReference type="NCBI Taxonomy" id="1076179"/>
    <lineage>
        <taxon>unclassified sequences</taxon>
        <taxon>metagenomes</taxon>
        <taxon>ecological metagenomes</taxon>
    </lineage>
</organism>
<keyword evidence="2" id="KW-0472">Membrane</keyword>
<dbReference type="EMBL" id="VSSQ01018610">
    <property type="protein sequence ID" value="MPM61949.1"/>
    <property type="molecule type" value="Genomic_DNA"/>
</dbReference>
<comment type="caution">
    <text evidence="3">The sequence shown here is derived from an EMBL/GenBank/DDBJ whole genome shotgun (WGS) entry which is preliminary data.</text>
</comment>
<feature type="transmembrane region" description="Helical" evidence="2">
    <location>
        <begin position="193"/>
        <end position="214"/>
    </location>
</feature>
<gene>
    <name evidence="3" type="ORF">SDC9_108813</name>
</gene>
<evidence type="ECO:0000313" key="3">
    <source>
        <dbReference type="EMBL" id="MPM61949.1"/>
    </source>
</evidence>